<sequence>MAVGQSLRNRDKVVAAARKEAMEVVLKVMRLITTTIGGQILKMVRVFISVALLWTTLQECKGEMGDGLHFRSIKIQFHVNTRQASITKISFSFC</sequence>
<protein>
    <submittedName>
        <fullName evidence="1">Uncharacterized protein</fullName>
    </submittedName>
</protein>
<reference evidence="1" key="2">
    <citation type="submission" date="2023-02" db="EMBL/GenBank/DDBJ databases">
        <authorList>
            <person name="Swenson N.G."/>
            <person name="Wegrzyn J.L."/>
            <person name="Mcevoy S.L."/>
        </authorList>
    </citation>
    <scope>NUCLEOTIDE SEQUENCE</scope>
    <source>
        <strain evidence="1">91603</strain>
        <tissue evidence="1">Leaf</tissue>
    </source>
</reference>
<dbReference type="AlphaFoldDB" id="A0AAD5NFQ9"/>
<reference evidence="1" key="1">
    <citation type="journal article" date="2022" name="Plant J.">
        <title>Strategies of tolerance reflected in two North American maple genomes.</title>
        <authorList>
            <person name="McEvoy S.L."/>
            <person name="Sezen U.U."/>
            <person name="Trouern-Trend A."/>
            <person name="McMahon S.M."/>
            <person name="Schaberg P.G."/>
            <person name="Yang J."/>
            <person name="Wegrzyn J.L."/>
            <person name="Swenson N.G."/>
        </authorList>
    </citation>
    <scope>NUCLEOTIDE SEQUENCE</scope>
    <source>
        <strain evidence="1">91603</strain>
    </source>
</reference>
<proteinExistence type="predicted"/>
<accession>A0AAD5NFQ9</accession>
<evidence type="ECO:0000313" key="2">
    <source>
        <dbReference type="Proteomes" id="UP001064489"/>
    </source>
</evidence>
<dbReference type="EMBL" id="JAJSOW010000107">
    <property type="protein sequence ID" value="KAI9156119.1"/>
    <property type="molecule type" value="Genomic_DNA"/>
</dbReference>
<gene>
    <name evidence="1" type="ORF">LWI28_000903</name>
</gene>
<dbReference type="Proteomes" id="UP001064489">
    <property type="component" value="Chromosome 12"/>
</dbReference>
<organism evidence="1 2">
    <name type="scientific">Acer negundo</name>
    <name type="common">Box elder</name>
    <dbReference type="NCBI Taxonomy" id="4023"/>
    <lineage>
        <taxon>Eukaryota</taxon>
        <taxon>Viridiplantae</taxon>
        <taxon>Streptophyta</taxon>
        <taxon>Embryophyta</taxon>
        <taxon>Tracheophyta</taxon>
        <taxon>Spermatophyta</taxon>
        <taxon>Magnoliopsida</taxon>
        <taxon>eudicotyledons</taxon>
        <taxon>Gunneridae</taxon>
        <taxon>Pentapetalae</taxon>
        <taxon>rosids</taxon>
        <taxon>malvids</taxon>
        <taxon>Sapindales</taxon>
        <taxon>Sapindaceae</taxon>
        <taxon>Hippocastanoideae</taxon>
        <taxon>Acereae</taxon>
        <taxon>Acer</taxon>
    </lineage>
</organism>
<keyword evidence="2" id="KW-1185">Reference proteome</keyword>
<evidence type="ECO:0000313" key="1">
    <source>
        <dbReference type="EMBL" id="KAI9156119.1"/>
    </source>
</evidence>
<comment type="caution">
    <text evidence="1">The sequence shown here is derived from an EMBL/GenBank/DDBJ whole genome shotgun (WGS) entry which is preliminary data.</text>
</comment>
<name>A0AAD5NFQ9_ACENE</name>